<dbReference type="EC" id="3.2.2.21" evidence="3"/>
<feature type="domain" description="HTH araC/xylS-type" evidence="10">
    <location>
        <begin position="91"/>
        <end position="189"/>
    </location>
</feature>
<accession>A0ABT0GF71</accession>
<dbReference type="Pfam" id="PF06029">
    <property type="entry name" value="AlkA_N"/>
    <property type="match status" value="1"/>
</dbReference>
<keyword evidence="12" id="KW-1185">Reference proteome</keyword>
<dbReference type="Gene3D" id="3.40.10.10">
    <property type="entry name" value="DNA Methylphosphotriester Repair Domain"/>
    <property type="match status" value="1"/>
</dbReference>
<dbReference type="Pfam" id="PF12833">
    <property type="entry name" value="HTH_18"/>
    <property type="match status" value="1"/>
</dbReference>
<gene>
    <name evidence="11" type="ORF">M0G41_05865</name>
</gene>
<proteinExistence type="predicted"/>
<dbReference type="InterPro" id="IPR004026">
    <property type="entry name" value="Ada_DNA_repair_Zn-bd"/>
</dbReference>
<evidence type="ECO:0000313" key="12">
    <source>
        <dbReference type="Proteomes" id="UP001431449"/>
    </source>
</evidence>
<evidence type="ECO:0000256" key="5">
    <source>
        <dbReference type="ARBA" id="ARBA00022763"/>
    </source>
</evidence>
<dbReference type="PANTHER" id="PTHR43003:SF13">
    <property type="entry name" value="DNA-3-METHYLADENINE GLYCOSYLASE 2"/>
    <property type="match status" value="1"/>
</dbReference>
<dbReference type="EMBL" id="JALNMH010000004">
    <property type="protein sequence ID" value="MCK7593195.1"/>
    <property type="molecule type" value="Genomic_DNA"/>
</dbReference>
<dbReference type="InterPro" id="IPR037046">
    <property type="entry name" value="AlkA_N_sf"/>
</dbReference>
<reference evidence="11" key="1">
    <citation type="submission" date="2022-04" db="EMBL/GenBank/DDBJ databases">
        <title>Lysobacter sp. CAU 1642 isolated from sea sand.</title>
        <authorList>
            <person name="Kim W."/>
        </authorList>
    </citation>
    <scope>NUCLEOTIDE SEQUENCE</scope>
    <source>
        <strain evidence="11">CAU 1642</strain>
    </source>
</reference>
<dbReference type="CDD" id="cd00056">
    <property type="entry name" value="ENDO3c"/>
    <property type="match status" value="1"/>
</dbReference>
<dbReference type="Gene3D" id="1.10.10.60">
    <property type="entry name" value="Homeodomain-like"/>
    <property type="match status" value="1"/>
</dbReference>
<keyword evidence="7" id="KW-0010">Activator</keyword>
<dbReference type="Gene3D" id="3.30.310.20">
    <property type="entry name" value="DNA-3-methyladenine glycosylase AlkA, N-terminal domain"/>
    <property type="match status" value="1"/>
</dbReference>
<dbReference type="SUPFAM" id="SSF48150">
    <property type="entry name" value="DNA-glycosylase"/>
    <property type="match status" value="1"/>
</dbReference>
<comment type="cofactor">
    <cofactor evidence="2">
        <name>Zn(2+)</name>
        <dbReference type="ChEBI" id="CHEBI:29105"/>
    </cofactor>
</comment>
<evidence type="ECO:0000313" key="11">
    <source>
        <dbReference type="EMBL" id="MCK7593195.1"/>
    </source>
</evidence>
<dbReference type="SMART" id="SM00478">
    <property type="entry name" value="ENDO3c"/>
    <property type="match status" value="1"/>
</dbReference>
<keyword evidence="4" id="KW-0489">Methyltransferase</keyword>
<protein>
    <recommendedName>
        <fullName evidence="3">DNA-3-methyladenine glycosylase II</fullName>
        <ecNumber evidence="3">3.2.2.21</ecNumber>
    </recommendedName>
</protein>
<dbReference type="InterPro" id="IPR009057">
    <property type="entry name" value="Homeodomain-like_sf"/>
</dbReference>
<dbReference type="PROSITE" id="PS01124">
    <property type="entry name" value="HTH_ARAC_FAMILY_2"/>
    <property type="match status" value="1"/>
</dbReference>
<dbReference type="Gene3D" id="1.10.340.30">
    <property type="entry name" value="Hypothetical protein, domain 2"/>
    <property type="match status" value="1"/>
</dbReference>
<dbReference type="Proteomes" id="UP001431449">
    <property type="component" value="Unassembled WGS sequence"/>
</dbReference>
<evidence type="ECO:0000256" key="4">
    <source>
        <dbReference type="ARBA" id="ARBA00022603"/>
    </source>
</evidence>
<keyword evidence="9" id="KW-0234">DNA repair</keyword>
<organism evidence="11 12">
    <name type="scientific">Pseudomarimonas salicorniae</name>
    <dbReference type="NCBI Taxonomy" id="2933270"/>
    <lineage>
        <taxon>Bacteria</taxon>
        <taxon>Pseudomonadati</taxon>
        <taxon>Pseudomonadota</taxon>
        <taxon>Gammaproteobacteria</taxon>
        <taxon>Lysobacterales</taxon>
        <taxon>Lysobacteraceae</taxon>
        <taxon>Pseudomarimonas</taxon>
    </lineage>
</organism>
<comment type="catalytic activity">
    <reaction evidence="1">
        <text>Hydrolysis of alkylated DNA, releasing 3-methyladenine, 3-methylguanine, 7-methylguanine and 7-methyladenine.</text>
        <dbReference type="EC" id="3.2.2.21"/>
    </reaction>
</comment>
<comment type="caution">
    <text evidence="11">The sequence shown here is derived from an EMBL/GenBank/DDBJ whole genome shotgun (WGS) entry which is preliminary data.</text>
</comment>
<dbReference type="Gene3D" id="1.10.1670.10">
    <property type="entry name" value="Helix-hairpin-Helix base-excision DNA repair enzymes (C-terminal)"/>
    <property type="match status" value="1"/>
</dbReference>
<keyword evidence="8" id="KW-0804">Transcription</keyword>
<evidence type="ECO:0000256" key="3">
    <source>
        <dbReference type="ARBA" id="ARBA00012000"/>
    </source>
</evidence>
<dbReference type="RefSeq" id="WP_248206409.1">
    <property type="nucleotide sequence ID" value="NZ_JALNMH010000004.1"/>
</dbReference>
<dbReference type="InterPro" id="IPR035451">
    <property type="entry name" value="Ada-like_dom_sf"/>
</dbReference>
<dbReference type="InterPro" id="IPR003265">
    <property type="entry name" value="HhH-GPD_domain"/>
</dbReference>
<evidence type="ECO:0000256" key="8">
    <source>
        <dbReference type="ARBA" id="ARBA00023163"/>
    </source>
</evidence>
<dbReference type="InterPro" id="IPR011257">
    <property type="entry name" value="DNA_glycosylase"/>
</dbReference>
<dbReference type="InterPro" id="IPR010316">
    <property type="entry name" value="AlkA_N"/>
</dbReference>
<dbReference type="InterPro" id="IPR051912">
    <property type="entry name" value="Alkylbase_DNA_Glycosylase/TA"/>
</dbReference>
<dbReference type="InterPro" id="IPR018060">
    <property type="entry name" value="HTH_AraC"/>
</dbReference>
<dbReference type="SUPFAM" id="SSF46689">
    <property type="entry name" value="Homeodomain-like"/>
    <property type="match status" value="1"/>
</dbReference>
<sequence>MDAFPDSTLALFSRARQARDARFDGRFFVAVTSTGIYCRPVCPAPPAHERNVRYFLHAAGAAAAGFRPCLRCRPELAPGSAPCDSGDRTVEAALVRIRQGALETGDVGSLAAGLGVGERQLRRLLVERVGAGPLDLHLNQCVLLAKQLLTESALPVTEVALASGFRSLRRFNSAFRQRVGMTPSALRAGRPVRDGGALTLQLGYRPPYDWDGILAFLRRREIAGVERISESAYLRVLPGSGRGGWLEVTRLPGRHALQVRLELPELTALPGVLRRLRRLFDLDADPLAIDSVLDRDPLLAALGARFPGQRLPGAFAGFESMVRAVLGQQVSVAAASTLMNRVVERYGQPVPEVQGFRRAFPTPAALAGASFEGIGVTSARAECLRGLSRAVADGCLADEPGRADPVEWRRAALALRGIGPWTADYMMMRVLHDPDAYPAGDLVLRQQLGSGRPLAERACEARSQPWRPWRAYALMRLWRAASEPPSAAGEAA</sequence>
<keyword evidence="6" id="KW-0805">Transcription regulation</keyword>
<dbReference type="SMART" id="SM00342">
    <property type="entry name" value="HTH_ARAC"/>
    <property type="match status" value="1"/>
</dbReference>
<evidence type="ECO:0000256" key="6">
    <source>
        <dbReference type="ARBA" id="ARBA00023015"/>
    </source>
</evidence>
<keyword evidence="5" id="KW-0227">DNA damage</keyword>
<dbReference type="PANTHER" id="PTHR43003">
    <property type="entry name" value="DNA-3-METHYLADENINE GLYCOSYLASE"/>
    <property type="match status" value="1"/>
</dbReference>
<evidence type="ECO:0000259" key="10">
    <source>
        <dbReference type="PROSITE" id="PS01124"/>
    </source>
</evidence>
<evidence type="ECO:0000256" key="1">
    <source>
        <dbReference type="ARBA" id="ARBA00000086"/>
    </source>
</evidence>
<keyword evidence="4" id="KW-0808">Transferase</keyword>
<dbReference type="InterPro" id="IPR023170">
    <property type="entry name" value="HhH_base_excis_C"/>
</dbReference>
<dbReference type="SUPFAM" id="SSF57884">
    <property type="entry name" value="Ada DNA repair protein, N-terminal domain (N-Ada 10)"/>
    <property type="match status" value="1"/>
</dbReference>
<evidence type="ECO:0000256" key="7">
    <source>
        <dbReference type="ARBA" id="ARBA00023159"/>
    </source>
</evidence>
<evidence type="ECO:0000256" key="2">
    <source>
        <dbReference type="ARBA" id="ARBA00001947"/>
    </source>
</evidence>
<dbReference type="Pfam" id="PF02805">
    <property type="entry name" value="Ada_Zn_binding"/>
    <property type="match status" value="1"/>
</dbReference>
<name>A0ABT0GF71_9GAMM</name>
<dbReference type="SMART" id="SM01009">
    <property type="entry name" value="AlkA_N"/>
    <property type="match status" value="1"/>
</dbReference>
<dbReference type="SUPFAM" id="SSF55945">
    <property type="entry name" value="TATA-box binding protein-like"/>
    <property type="match status" value="1"/>
</dbReference>
<dbReference type="Pfam" id="PF00730">
    <property type="entry name" value="HhH-GPD"/>
    <property type="match status" value="1"/>
</dbReference>
<evidence type="ECO:0000256" key="9">
    <source>
        <dbReference type="ARBA" id="ARBA00023204"/>
    </source>
</evidence>